<dbReference type="InterPro" id="IPR056463">
    <property type="entry name" value="DUF7373_C"/>
</dbReference>
<dbReference type="Proteomes" id="UP000503540">
    <property type="component" value="Chromosome"/>
</dbReference>
<dbReference type="InterPro" id="IPR055797">
    <property type="entry name" value="DUF7373"/>
</dbReference>
<feature type="domain" description="DUF7373" evidence="3">
    <location>
        <begin position="259"/>
        <end position="397"/>
    </location>
</feature>
<dbReference type="Pfam" id="PF24092">
    <property type="entry name" value="DUF7373_C"/>
    <property type="match status" value="1"/>
</dbReference>
<name>A0A6G9YDK7_9NOCA</name>
<dbReference type="RefSeq" id="WP_167473964.1">
    <property type="nucleotide sequence ID" value="NZ_CP046172.1"/>
</dbReference>
<reference evidence="4 5" key="1">
    <citation type="journal article" date="2019" name="ACS Chem. Biol.">
        <title>Identification and Mobilization of a Cryptic Antibiotic Biosynthesis Gene Locus from a Human-Pathogenic Nocardia Isolate.</title>
        <authorList>
            <person name="Herisse M."/>
            <person name="Ishida K."/>
            <person name="Porter J.L."/>
            <person name="Howden B."/>
            <person name="Hertweck C."/>
            <person name="Stinear T.P."/>
            <person name="Pidot S.J."/>
        </authorList>
    </citation>
    <scope>NUCLEOTIDE SEQUENCE [LARGE SCALE GENOMIC DNA]</scope>
    <source>
        <strain evidence="4 5">AUSMDU00012717</strain>
    </source>
</reference>
<evidence type="ECO:0000313" key="5">
    <source>
        <dbReference type="Proteomes" id="UP000503540"/>
    </source>
</evidence>
<feature type="domain" description="DUF7373" evidence="2">
    <location>
        <begin position="48"/>
        <end position="252"/>
    </location>
</feature>
<dbReference type="EMBL" id="CP046172">
    <property type="protein sequence ID" value="QIS11093.1"/>
    <property type="molecule type" value="Genomic_DNA"/>
</dbReference>
<evidence type="ECO:0000259" key="2">
    <source>
        <dbReference type="Pfam" id="PF24088"/>
    </source>
</evidence>
<evidence type="ECO:0000256" key="1">
    <source>
        <dbReference type="SAM" id="SignalP"/>
    </source>
</evidence>
<organism evidence="4 5">
    <name type="scientific">Nocardia arthritidis</name>
    <dbReference type="NCBI Taxonomy" id="228602"/>
    <lineage>
        <taxon>Bacteria</taxon>
        <taxon>Bacillati</taxon>
        <taxon>Actinomycetota</taxon>
        <taxon>Actinomycetes</taxon>
        <taxon>Mycobacteriales</taxon>
        <taxon>Nocardiaceae</taxon>
        <taxon>Nocardia</taxon>
    </lineage>
</organism>
<proteinExistence type="predicted"/>
<keyword evidence="1" id="KW-0732">Signal</keyword>
<dbReference type="AlphaFoldDB" id="A0A6G9YDK7"/>
<dbReference type="Pfam" id="PF24088">
    <property type="entry name" value="DUF7373"/>
    <property type="match status" value="1"/>
</dbReference>
<dbReference type="KEGG" id="nah:F5544_16065"/>
<feature type="signal peptide" evidence="1">
    <location>
        <begin position="1"/>
        <end position="23"/>
    </location>
</feature>
<evidence type="ECO:0000313" key="4">
    <source>
        <dbReference type="EMBL" id="QIS11093.1"/>
    </source>
</evidence>
<evidence type="ECO:0000259" key="3">
    <source>
        <dbReference type="Pfam" id="PF24092"/>
    </source>
</evidence>
<protein>
    <submittedName>
        <fullName evidence="4">Uncharacterized protein</fullName>
    </submittedName>
</protein>
<accession>A0A6G9YDK7</accession>
<keyword evidence="5" id="KW-1185">Reference proteome</keyword>
<feature type="chain" id="PRO_5039400674" evidence="1">
    <location>
        <begin position="24"/>
        <end position="399"/>
    </location>
</feature>
<dbReference type="PROSITE" id="PS51257">
    <property type="entry name" value="PROKAR_LIPOPROTEIN"/>
    <property type="match status" value="1"/>
</dbReference>
<sequence>MRAASLLCLVGALVIACGSVVSGTPVRQEADLSRLEVGNYPTVPRHLGTAKTLKQGRIRESQRLADYVALPFEADPSYTEDSTGGIQRHIVLDSKGMGNLVINDTFDDVAKDLVAGWVNRWDTGGPPEAPRRTLAIAVLEFPDAATASIVAATLEHDDFTYHSTNLPWYMADSEPVSFPKYQGTKAHWRPPTPALVSWTVRDRYVVFVKIIDDTAAPDLPALIGRTEHMLDVALPLLDQFRPTPADQLRSLALDPDDVLARTLATNPDFLWRPDPDGVFTGRGAVFGLESTNLDFLTTGDIDRIAFGDTTVFRSRSAAGARRIWQKWADELRTDQNRQMIDPPKGIDGEIVCARPNQQSQFDVFLCIFQVDRWTVQAPGRQSQDLFQKVSAQYALLTRR</sequence>
<gene>
    <name evidence="4" type="ORF">F5544_16065</name>
</gene>